<protein>
    <submittedName>
        <fullName evidence="3">Acriflavin resistance protein</fullName>
    </submittedName>
</protein>
<name>A0A160PKL7_9HYPH</name>
<keyword evidence="2" id="KW-0812">Transmembrane</keyword>
<reference evidence="3 4" key="1">
    <citation type="journal article" date="2016" name="Genome Announc.">
        <title>Complete Genome Sequence of Methylobacterium populi P-1M, Isolated from Pink-Pigmented Household Biofilm.</title>
        <authorList>
            <person name="Morohoshi T."/>
            <person name="Ikeda T."/>
        </authorList>
    </citation>
    <scope>NUCLEOTIDE SEQUENCE [LARGE SCALE GENOMIC DNA]</scope>
    <source>
        <strain evidence="3 4">P-1M</strain>
    </source>
</reference>
<evidence type="ECO:0000256" key="1">
    <source>
        <dbReference type="SAM" id="MobiDB-lite"/>
    </source>
</evidence>
<proteinExistence type="predicted"/>
<dbReference type="Proteomes" id="UP000218288">
    <property type="component" value="Chromosome"/>
</dbReference>
<dbReference type="AlphaFoldDB" id="A0A160PKL7"/>
<dbReference type="EMBL" id="AP014809">
    <property type="protein sequence ID" value="BAU92751.1"/>
    <property type="molecule type" value="Genomic_DNA"/>
</dbReference>
<keyword evidence="2" id="KW-0472">Membrane</keyword>
<evidence type="ECO:0000256" key="2">
    <source>
        <dbReference type="SAM" id="Phobius"/>
    </source>
</evidence>
<dbReference type="InterPro" id="IPR001036">
    <property type="entry name" value="Acrflvin-R"/>
</dbReference>
<evidence type="ECO:0000313" key="3">
    <source>
        <dbReference type="EMBL" id="BAU92751.1"/>
    </source>
</evidence>
<dbReference type="SUPFAM" id="SSF82866">
    <property type="entry name" value="Multidrug efflux transporter AcrB transmembrane domain"/>
    <property type="match status" value="1"/>
</dbReference>
<evidence type="ECO:0000313" key="4">
    <source>
        <dbReference type="Proteomes" id="UP000218288"/>
    </source>
</evidence>
<dbReference type="PANTHER" id="PTHR32063">
    <property type="match status" value="1"/>
</dbReference>
<organism evidence="3 4">
    <name type="scientific">Methylorubrum populi</name>
    <dbReference type="NCBI Taxonomy" id="223967"/>
    <lineage>
        <taxon>Bacteria</taxon>
        <taxon>Pseudomonadati</taxon>
        <taxon>Pseudomonadota</taxon>
        <taxon>Alphaproteobacteria</taxon>
        <taxon>Hyphomicrobiales</taxon>
        <taxon>Methylobacteriaceae</taxon>
        <taxon>Methylorubrum</taxon>
    </lineage>
</organism>
<dbReference type="GO" id="GO:0005886">
    <property type="term" value="C:plasma membrane"/>
    <property type="evidence" value="ECO:0007669"/>
    <property type="project" value="TreeGrafter"/>
</dbReference>
<accession>A0A160PKL7</accession>
<dbReference type="Pfam" id="PF00873">
    <property type="entry name" value="ACR_tran"/>
    <property type="match status" value="1"/>
</dbReference>
<keyword evidence="2" id="KW-1133">Transmembrane helix</keyword>
<feature type="region of interest" description="Disordered" evidence="1">
    <location>
        <begin position="175"/>
        <end position="225"/>
    </location>
</feature>
<gene>
    <name evidence="3" type="ORF">MPPM_4146</name>
</gene>
<feature type="transmembrane region" description="Helical" evidence="2">
    <location>
        <begin position="136"/>
        <end position="158"/>
    </location>
</feature>
<sequence>MRSRNDFSQVTAVFADEVKVYFARRQLVERLGEAREGRPSEFKPHMGPIMTGLDEIFMWTVRYTAPDAWKASCLGEPGWQSDDRYLTPEGLGLRTELEKAAYLRTFQEWIVRPQIKTVPGVARVEGKMFEPMAPTVIIALVAAFVLWLTFVPALIAILKDAMTALVALARVRPGDAGGGDRHGGLEAARDRVHPRLDQRHHADPGRTSGPLCALRRRPRHGAGQP</sequence>
<dbReference type="Gene3D" id="1.20.1640.10">
    <property type="entry name" value="Multidrug efflux transporter AcrB transmembrane domain"/>
    <property type="match status" value="1"/>
</dbReference>
<feature type="compositionally biased region" description="Basic residues" evidence="1">
    <location>
        <begin position="214"/>
        <end position="225"/>
    </location>
</feature>
<dbReference type="PANTHER" id="PTHR32063:SF24">
    <property type="entry name" value="CATION EFFLUX SYSTEM (ACRB_ACRD_ACRF FAMILY)"/>
    <property type="match status" value="1"/>
</dbReference>
<dbReference type="GO" id="GO:0042910">
    <property type="term" value="F:xenobiotic transmembrane transporter activity"/>
    <property type="evidence" value="ECO:0007669"/>
    <property type="project" value="TreeGrafter"/>
</dbReference>
<feature type="compositionally biased region" description="Basic and acidic residues" evidence="1">
    <location>
        <begin position="178"/>
        <end position="204"/>
    </location>
</feature>